<dbReference type="EMBL" id="JANEYF010004296">
    <property type="protein sequence ID" value="KAJ8931551.1"/>
    <property type="molecule type" value="Genomic_DNA"/>
</dbReference>
<dbReference type="InterPro" id="IPR000233">
    <property type="entry name" value="Cadherin_Y-type_LIR"/>
</dbReference>
<evidence type="ECO:0000313" key="7">
    <source>
        <dbReference type="EMBL" id="KAJ8931551.1"/>
    </source>
</evidence>
<keyword evidence="1" id="KW-0812">Transmembrane</keyword>
<sequence>MFFIVSMLGVGQEPNVGVFIEEHKKRADSDPNAPPFDDLRNYAYEGGGSTAGSLSSLASGMDALIKKRGRYKGHITRIENVIKAIDLNASSDVNELSIRESLLTKYYNEYDKIQETIEDSIDESRHEEIDAQSADRESATVTKGPSGLREFTRQIKRHINALEALDVQVMGNWDLLLINILSNQLDRQLRNKKGLEKRQNRNSVSHTQIATGNFESGNAASQTSQCLYCKMANHNIYKCGRFAALPIHAKRDFVFKSKLCFNCFGTKHSVNQCTREKCKMCSGKHHSLLHEDREQVNNTFRSNSSKYGNRGESMINSQGQRLSQAASSTQTQTETQTLTCTSLGSPEGSSLVGNSQCLTSLSKGHVLLATAKLNLVSEKGHKVEVRALLDSASQTSFVTSEIVKQLRVKTSRANLQILGISQTRKKVSEMVDLIIESKGPGNKKFNIACGIVNNITCELPQGHVDTSQFIIPSDIKLADDEFNIPGKIHMLIGADLYYDLMEPGLIRLGANLPVLINSKLGWVLGGDGKS</sequence>
<accession>A0AAV8WZ76</accession>
<evidence type="ECO:0000313" key="8">
    <source>
        <dbReference type="Proteomes" id="UP001162156"/>
    </source>
</evidence>
<dbReference type="PANTHER" id="PTHR47331">
    <property type="entry name" value="PHD-TYPE DOMAIN-CONTAINING PROTEIN"/>
    <property type="match status" value="1"/>
</dbReference>
<evidence type="ECO:0000259" key="6">
    <source>
        <dbReference type="Pfam" id="PF01049"/>
    </source>
</evidence>
<comment type="caution">
    <text evidence="7">The sequence shown here is derived from an EMBL/GenBank/DDBJ whole genome shotgun (WGS) entry which is preliminary data.</text>
</comment>
<keyword evidence="2" id="KW-1133">Transmembrane helix</keyword>
<dbReference type="Gene3D" id="4.10.900.10">
    <property type="entry name" value="TCF3-CBD (Catenin binding domain)"/>
    <property type="match status" value="1"/>
</dbReference>
<feature type="compositionally biased region" description="Low complexity" evidence="5">
    <location>
        <begin position="322"/>
        <end position="343"/>
    </location>
</feature>
<name>A0AAV8WZ76_9CUCU</name>
<evidence type="ECO:0000256" key="1">
    <source>
        <dbReference type="ARBA" id="ARBA00022692"/>
    </source>
</evidence>
<dbReference type="GO" id="GO:0007156">
    <property type="term" value="P:homophilic cell adhesion via plasma membrane adhesion molecules"/>
    <property type="evidence" value="ECO:0007669"/>
    <property type="project" value="InterPro"/>
</dbReference>
<dbReference type="PANTHER" id="PTHR47331:SF5">
    <property type="entry name" value="RIBONUCLEASE H"/>
    <property type="match status" value="1"/>
</dbReference>
<dbReference type="GO" id="GO:0009887">
    <property type="term" value="P:animal organ morphogenesis"/>
    <property type="evidence" value="ECO:0007669"/>
    <property type="project" value="UniProtKB-ARBA"/>
</dbReference>
<dbReference type="InterPro" id="IPR027397">
    <property type="entry name" value="Catenin-bd_sf"/>
</dbReference>
<protein>
    <recommendedName>
        <fullName evidence="6">Cadherin Y-type LIR-motif domain-containing protein</fullName>
    </recommendedName>
</protein>
<organism evidence="7 8">
    <name type="scientific">Rhamnusium bicolor</name>
    <dbReference type="NCBI Taxonomy" id="1586634"/>
    <lineage>
        <taxon>Eukaryota</taxon>
        <taxon>Metazoa</taxon>
        <taxon>Ecdysozoa</taxon>
        <taxon>Arthropoda</taxon>
        <taxon>Hexapoda</taxon>
        <taxon>Insecta</taxon>
        <taxon>Pterygota</taxon>
        <taxon>Neoptera</taxon>
        <taxon>Endopterygota</taxon>
        <taxon>Coleoptera</taxon>
        <taxon>Polyphaga</taxon>
        <taxon>Cucujiformia</taxon>
        <taxon>Chrysomeloidea</taxon>
        <taxon>Cerambycidae</taxon>
        <taxon>Lepturinae</taxon>
        <taxon>Rhagiini</taxon>
        <taxon>Rhamnusium</taxon>
    </lineage>
</organism>
<evidence type="ECO:0000256" key="4">
    <source>
        <dbReference type="SAM" id="Coils"/>
    </source>
</evidence>
<dbReference type="Pfam" id="PF01049">
    <property type="entry name" value="CADH_Y-type_LIR"/>
    <property type="match status" value="1"/>
</dbReference>
<feature type="domain" description="Cadherin Y-type LIR-motif" evidence="6">
    <location>
        <begin position="27"/>
        <end position="62"/>
    </location>
</feature>
<gene>
    <name evidence="7" type="ORF">NQ314_015522</name>
</gene>
<evidence type="ECO:0000256" key="2">
    <source>
        <dbReference type="ARBA" id="ARBA00022989"/>
    </source>
</evidence>
<dbReference type="Proteomes" id="UP001162156">
    <property type="component" value="Unassembled WGS sequence"/>
</dbReference>
<comment type="function">
    <text evidence="3">Cadherins are calcium-dependent cell adhesion proteins.</text>
</comment>
<feature type="coiled-coil region" evidence="4">
    <location>
        <begin position="148"/>
        <end position="198"/>
    </location>
</feature>
<evidence type="ECO:0000256" key="3">
    <source>
        <dbReference type="RuleBase" id="RU004357"/>
    </source>
</evidence>
<dbReference type="GO" id="GO:0005509">
    <property type="term" value="F:calcium ion binding"/>
    <property type="evidence" value="ECO:0007669"/>
    <property type="project" value="InterPro"/>
</dbReference>
<reference evidence="7" key="1">
    <citation type="journal article" date="2023" name="Insect Mol. Biol.">
        <title>Genome sequencing provides insights into the evolution of gene families encoding plant cell wall-degrading enzymes in longhorned beetles.</title>
        <authorList>
            <person name="Shin N.R."/>
            <person name="Okamura Y."/>
            <person name="Kirsch R."/>
            <person name="Pauchet Y."/>
        </authorList>
    </citation>
    <scope>NUCLEOTIDE SEQUENCE</scope>
    <source>
        <strain evidence="7">RBIC_L_NR</strain>
    </source>
</reference>
<keyword evidence="2" id="KW-0472">Membrane</keyword>
<keyword evidence="4" id="KW-0175">Coiled coil</keyword>
<dbReference type="AlphaFoldDB" id="A0AAV8WZ76"/>
<keyword evidence="8" id="KW-1185">Reference proteome</keyword>
<feature type="region of interest" description="Disordered" evidence="5">
    <location>
        <begin position="301"/>
        <end position="347"/>
    </location>
</feature>
<proteinExistence type="predicted"/>
<evidence type="ECO:0000256" key="5">
    <source>
        <dbReference type="SAM" id="MobiDB-lite"/>
    </source>
</evidence>